<organism evidence="1 2">
    <name type="scientific">Ignelater luminosus</name>
    <name type="common">Cucubano</name>
    <name type="synonym">Pyrophorus luminosus</name>
    <dbReference type="NCBI Taxonomy" id="2038154"/>
    <lineage>
        <taxon>Eukaryota</taxon>
        <taxon>Metazoa</taxon>
        <taxon>Ecdysozoa</taxon>
        <taxon>Arthropoda</taxon>
        <taxon>Hexapoda</taxon>
        <taxon>Insecta</taxon>
        <taxon>Pterygota</taxon>
        <taxon>Neoptera</taxon>
        <taxon>Endopterygota</taxon>
        <taxon>Coleoptera</taxon>
        <taxon>Polyphaga</taxon>
        <taxon>Elateriformia</taxon>
        <taxon>Elateroidea</taxon>
        <taxon>Elateridae</taxon>
        <taxon>Agrypninae</taxon>
        <taxon>Pyrophorini</taxon>
        <taxon>Ignelater</taxon>
    </lineage>
</organism>
<dbReference type="AlphaFoldDB" id="A0A8K0CAJ8"/>
<evidence type="ECO:0000313" key="1">
    <source>
        <dbReference type="EMBL" id="KAF2881771.1"/>
    </source>
</evidence>
<comment type="caution">
    <text evidence="1">The sequence shown here is derived from an EMBL/GenBank/DDBJ whole genome shotgun (WGS) entry which is preliminary data.</text>
</comment>
<keyword evidence="2" id="KW-1185">Reference proteome</keyword>
<sequence length="228" mass="27209">KRPRGFDYSESEVSRPQAQLVGGHLEATTYRPPHFSRQFAQQPFLAQRRTEASGIINPSVNQHELVNRDLYNRALINTNQNLIINQQPQVYHQQNSQQQQFIYTPFDQQQQQTYNNQPFLQQQQLLNQQRLIQQQQLLAQQNQHLSPQQRIDNSQNQQYVARAYFPVNFHQNQQQQEQQRLREQQIYNQILQNQRYQQEQQLRAQLNRSYNRFDLSGSSSNNRFASLG</sequence>
<reference evidence="1" key="1">
    <citation type="submission" date="2019-08" db="EMBL/GenBank/DDBJ databases">
        <title>The genome of the North American firefly Photinus pyralis.</title>
        <authorList>
            <consortium name="Photinus pyralis genome working group"/>
            <person name="Fallon T.R."/>
            <person name="Sander Lower S.E."/>
            <person name="Weng J.-K."/>
        </authorList>
    </citation>
    <scope>NUCLEOTIDE SEQUENCE</scope>
    <source>
        <strain evidence="1">TRF0915ILg1</strain>
        <tissue evidence="1">Whole body</tissue>
    </source>
</reference>
<feature type="non-terminal residue" evidence="1">
    <location>
        <position position="1"/>
    </location>
</feature>
<proteinExistence type="predicted"/>
<evidence type="ECO:0000313" key="2">
    <source>
        <dbReference type="Proteomes" id="UP000801492"/>
    </source>
</evidence>
<accession>A0A8K0CAJ8</accession>
<protein>
    <submittedName>
        <fullName evidence="1">Uncharacterized protein</fullName>
    </submittedName>
</protein>
<name>A0A8K0CAJ8_IGNLU</name>
<dbReference type="Proteomes" id="UP000801492">
    <property type="component" value="Unassembled WGS sequence"/>
</dbReference>
<dbReference type="EMBL" id="VTPC01090701">
    <property type="protein sequence ID" value="KAF2881771.1"/>
    <property type="molecule type" value="Genomic_DNA"/>
</dbReference>
<gene>
    <name evidence="1" type="ORF">ILUMI_24413</name>
</gene>